<accession>A0AAV9ZT67</accession>
<name>A0AAV9ZT67_9AGAR</name>
<dbReference type="EMBL" id="JAWWNJ010000113">
    <property type="protein sequence ID" value="KAK6992113.1"/>
    <property type="molecule type" value="Genomic_DNA"/>
</dbReference>
<organism evidence="1 2">
    <name type="scientific">Favolaschia claudopus</name>
    <dbReference type="NCBI Taxonomy" id="2862362"/>
    <lineage>
        <taxon>Eukaryota</taxon>
        <taxon>Fungi</taxon>
        <taxon>Dikarya</taxon>
        <taxon>Basidiomycota</taxon>
        <taxon>Agaricomycotina</taxon>
        <taxon>Agaricomycetes</taxon>
        <taxon>Agaricomycetidae</taxon>
        <taxon>Agaricales</taxon>
        <taxon>Marasmiineae</taxon>
        <taxon>Mycenaceae</taxon>
        <taxon>Favolaschia</taxon>
    </lineage>
</organism>
<proteinExistence type="predicted"/>
<gene>
    <name evidence="1" type="ORF">R3P38DRAFT_2803161</name>
</gene>
<reference evidence="1 2" key="1">
    <citation type="journal article" date="2024" name="J Genomics">
        <title>Draft genome sequencing and assembly of Favolaschia claudopus CIRM-BRFM 2984 isolated from oak limbs.</title>
        <authorList>
            <person name="Navarro D."/>
            <person name="Drula E."/>
            <person name="Chaduli D."/>
            <person name="Cazenave R."/>
            <person name="Ahrendt S."/>
            <person name="Wang J."/>
            <person name="Lipzen A."/>
            <person name="Daum C."/>
            <person name="Barry K."/>
            <person name="Grigoriev I.V."/>
            <person name="Favel A."/>
            <person name="Rosso M.N."/>
            <person name="Martin F."/>
        </authorList>
    </citation>
    <scope>NUCLEOTIDE SEQUENCE [LARGE SCALE GENOMIC DNA]</scope>
    <source>
        <strain evidence="1 2">CIRM-BRFM 2984</strain>
    </source>
</reference>
<evidence type="ECO:0000313" key="1">
    <source>
        <dbReference type="EMBL" id="KAK6992113.1"/>
    </source>
</evidence>
<sequence>MFPLLSLTQRISAPLFAREFVRVKVILVLLGSRFDHFDCHTEKMSSLSAQYFSFFKMMTETLVMEDLSVLEYAQARGERVRVMPYRITDAHVVNVASRPLFPLARTDLMERPTFTRADLACLVLLQHISVVRLMQFICIPSRLSQTNPEYIMYLLNQFKPVSQLIKCFYWQLEITPAFDRVLVGVSSIALWLQTNYLNSWPNSYDFLPQGFDMGKVASAYSGQLSIIDLSFTLPDTLEFYPRFPRKVLKPNATEHQALFNLRHDTYFSALLKVCVENASSAAGAELNTMLTDDSHQNSRYHNMALTFGQWQTTFIGCWVVVYEPFRTGNHLLLYWEATHLIFKKRAVNPFEHATIIFPCLIQSPYNAVMREVFLSCSFSLGFKIIEPSGVVAIPSLPSRDLIQTPASLYAAKARSRTHS</sequence>
<keyword evidence="2" id="KW-1185">Reference proteome</keyword>
<protein>
    <submittedName>
        <fullName evidence="1">Uncharacterized protein</fullName>
    </submittedName>
</protein>
<evidence type="ECO:0000313" key="2">
    <source>
        <dbReference type="Proteomes" id="UP001362999"/>
    </source>
</evidence>
<dbReference type="AlphaFoldDB" id="A0AAV9ZT67"/>
<dbReference type="Proteomes" id="UP001362999">
    <property type="component" value="Unassembled WGS sequence"/>
</dbReference>
<comment type="caution">
    <text evidence="1">The sequence shown here is derived from an EMBL/GenBank/DDBJ whole genome shotgun (WGS) entry which is preliminary data.</text>
</comment>